<dbReference type="InterPro" id="IPR036097">
    <property type="entry name" value="HisK_dim/P_sf"/>
</dbReference>
<dbReference type="Gene3D" id="1.10.287.130">
    <property type="match status" value="1"/>
</dbReference>
<evidence type="ECO:0000259" key="5">
    <source>
        <dbReference type="PROSITE" id="PS50110"/>
    </source>
</evidence>
<feature type="region of interest" description="Disordered" evidence="3">
    <location>
        <begin position="206"/>
        <end position="239"/>
    </location>
</feature>
<dbReference type="OrthoDB" id="10266508at2759"/>
<feature type="compositionally biased region" description="Polar residues" evidence="3">
    <location>
        <begin position="206"/>
        <end position="235"/>
    </location>
</feature>
<feature type="domain" description="Response regulatory" evidence="5">
    <location>
        <begin position="723"/>
        <end position="863"/>
    </location>
</feature>
<comment type="caution">
    <text evidence="6">The sequence shown here is derived from an EMBL/GenBank/DDBJ whole genome shotgun (WGS) entry which is preliminary data.</text>
</comment>
<dbReference type="CDD" id="cd00082">
    <property type="entry name" value="HisKA"/>
    <property type="match status" value="1"/>
</dbReference>
<dbReference type="CDD" id="cd17546">
    <property type="entry name" value="REC_hyHK_CKI1_RcsC-like"/>
    <property type="match status" value="1"/>
</dbReference>
<organism evidence="6 7">
    <name type="scientific">Halteria grandinella</name>
    <dbReference type="NCBI Taxonomy" id="5974"/>
    <lineage>
        <taxon>Eukaryota</taxon>
        <taxon>Sar</taxon>
        <taxon>Alveolata</taxon>
        <taxon>Ciliophora</taxon>
        <taxon>Intramacronucleata</taxon>
        <taxon>Spirotrichea</taxon>
        <taxon>Stichotrichia</taxon>
        <taxon>Sporadotrichida</taxon>
        <taxon>Halteriidae</taxon>
        <taxon>Halteria</taxon>
    </lineage>
</organism>
<evidence type="ECO:0008006" key="8">
    <source>
        <dbReference type="Google" id="ProtNLM"/>
    </source>
</evidence>
<dbReference type="EMBL" id="RRYP01002020">
    <property type="protein sequence ID" value="TNV85225.1"/>
    <property type="molecule type" value="Genomic_DNA"/>
</dbReference>
<dbReference type="PANTHER" id="PTHR43719:SF28">
    <property type="entry name" value="PEROXIDE STRESS-ACTIVATED HISTIDINE KINASE MAK1-RELATED"/>
    <property type="match status" value="1"/>
</dbReference>
<feature type="domain" description="Histidine kinase" evidence="4">
    <location>
        <begin position="369"/>
        <end position="590"/>
    </location>
</feature>
<dbReference type="InterPro" id="IPR004358">
    <property type="entry name" value="Sig_transdc_His_kin-like_C"/>
</dbReference>
<dbReference type="SUPFAM" id="SSF52172">
    <property type="entry name" value="CheY-like"/>
    <property type="match status" value="1"/>
</dbReference>
<keyword evidence="1 2" id="KW-0597">Phosphoprotein</keyword>
<dbReference type="Proteomes" id="UP000785679">
    <property type="component" value="Unassembled WGS sequence"/>
</dbReference>
<reference evidence="6" key="1">
    <citation type="submission" date="2019-06" db="EMBL/GenBank/DDBJ databases">
        <authorList>
            <person name="Zheng W."/>
        </authorList>
    </citation>
    <scope>NUCLEOTIDE SEQUENCE</scope>
    <source>
        <strain evidence="6">QDHG01</strain>
    </source>
</reference>
<feature type="modified residue" description="4-aspartylphosphate" evidence="2">
    <location>
        <position position="790"/>
    </location>
</feature>
<dbReference type="PRINTS" id="PR00344">
    <property type="entry name" value="BCTRLSENSOR"/>
</dbReference>
<dbReference type="FunFam" id="3.30.565.10:FF:000010">
    <property type="entry name" value="Sensor histidine kinase RcsC"/>
    <property type="match status" value="1"/>
</dbReference>
<gene>
    <name evidence="6" type="ORF">FGO68_gene1273</name>
</gene>
<dbReference type="PANTHER" id="PTHR43719">
    <property type="entry name" value="TWO-COMPONENT HISTIDINE KINASE"/>
    <property type="match status" value="1"/>
</dbReference>
<sequence length="865" mass="99170">MYKPSFKGGRIEKNLIFIINIALMVNLTEQQIFISKNQFKMSYILLTAIGLEEYFNVLTSASAKDKQFNRIIIWSYYIIRNFCHYGRIELDLLAHVGNIVMFQEMTSKVFDSYIQSVKRQNFMIQETFQNTLDIVPNGVLICDMATQQITFANQEIFDIVGLVQLPTQFSKIKNSLNSEMNQCYDNLTEKLMKFYLYDRISSSDLESNSDAESFSRQMSLNRAQSTSSRGNQSKRLNYRPSTFKGRRSVNFRPLEENQTLIENYKHLNDGASSKRSGSKALSSIDERICEKRANLFQFILGNYVESNQNGDNQDQSEAVFKSRTPKKYIQVKTTKINGGAQIIAFCTDVSKIKEIEVQGQKMRATFFSSVAHELRTPLNSILPILQLMLDTFSSMSKERIGKFLQVVFNSSLHLQNVIEDALDISRLENNKFTLFKEEFNVKKAIEEVADILRFQIEQKHIGLILEISENVPNVIYSDVKRFKQVLFNLVGNAIKFTFQGQITLRVRYDIFSKNLVTEIQDTGIGIRPEDLRKLFKFFGTLSKSKDINRGGMGLGLTISKMIVIQLGGEIDVESKHKSGSKFSFTIPVQDLKHQAYEQFCESSPSSSRDSLSNHGFTLENQQMPLELFDESEHAEEIKINLKPPKKDLRIDLDRVASFTLEPALSSYSINSLLDTCHDKYQTLSKHSGRLTQNYTFKETVENQQLFKQVSGTLQQAAQKQPLKILCVDDSSYNLFVIEELLKEVDSKAIIHTALNGQIALNIILDHQTKAANKSLNAQQDKGVFDFIFLDLNMPILDGYKTAEQLRSYQREGRLDLSCTKVVALSAIDERQFQGSSQPKHNFDSFMEKPMSFEILRDYIMKYTQY</sequence>
<accession>A0A8J8P3L4</accession>
<dbReference type="SMART" id="SM00388">
    <property type="entry name" value="HisKA"/>
    <property type="match status" value="1"/>
</dbReference>
<dbReference type="SMART" id="SM00387">
    <property type="entry name" value="HATPase_c"/>
    <property type="match status" value="1"/>
</dbReference>
<name>A0A8J8P3L4_HALGN</name>
<dbReference type="GO" id="GO:0000155">
    <property type="term" value="F:phosphorelay sensor kinase activity"/>
    <property type="evidence" value="ECO:0007669"/>
    <property type="project" value="InterPro"/>
</dbReference>
<dbReference type="InterPro" id="IPR011006">
    <property type="entry name" value="CheY-like_superfamily"/>
</dbReference>
<keyword evidence="7" id="KW-1185">Reference proteome</keyword>
<dbReference type="InterPro" id="IPR001789">
    <property type="entry name" value="Sig_transdc_resp-reg_receiver"/>
</dbReference>
<dbReference type="AlphaFoldDB" id="A0A8J8P3L4"/>
<dbReference type="InterPro" id="IPR005467">
    <property type="entry name" value="His_kinase_dom"/>
</dbReference>
<dbReference type="Gene3D" id="3.40.50.2300">
    <property type="match status" value="1"/>
</dbReference>
<proteinExistence type="predicted"/>
<dbReference type="Gene3D" id="3.30.565.10">
    <property type="entry name" value="Histidine kinase-like ATPase, C-terminal domain"/>
    <property type="match status" value="1"/>
</dbReference>
<dbReference type="PROSITE" id="PS50109">
    <property type="entry name" value="HIS_KIN"/>
    <property type="match status" value="1"/>
</dbReference>
<protein>
    <recommendedName>
        <fullName evidence="8">Multi-sensor hybrid histidine kinase</fullName>
    </recommendedName>
</protein>
<dbReference type="InterPro" id="IPR036890">
    <property type="entry name" value="HATPase_C_sf"/>
</dbReference>
<evidence type="ECO:0000313" key="6">
    <source>
        <dbReference type="EMBL" id="TNV85225.1"/>
    </source>
</evidence>
<dbReference type="Pfam" id="PF00072">
    <property type="entry name" value="Response_reg"/>
    <property type="match status" value="1"/>
</dbReference>
<evidence type="ECO:0000256" key="1">
    <source>
        <dbReference type="ARBA" id="ARBA00022553"/>
    </source>
</evidence>
<dbReference type="InterPro" id="IPR003661">
    <property type="entry name" value="HisK_dim/P_dom"/>
</dbReference>
<evidence type="ECO:0000259" key="4">
    <source>
        <dbReference type="PROSITE" id="PS50109"/>
    </source>
</evidence>
<dbReference type="SMART" id="SM00448">
    <property type="entry name" value="REC"/>
    <property type="match status" value="1"/>
</dbReference>
<evidence type="ECO:0000313" key="7">
    <source>
        <dbReference type="Proteomes" id="UP000785679"/>
    </source>
</evidence>
<dbReference type="Pfam" id="PF00512">
    <property type="entry name" value="HisKA"/>
    <property type="match status" value="1"/>
</dbReference>
<evidence type="ECO:0000256" key="3">
    <source>
        <dbReference type="SAM" id="MobiDB-lite"/>
    </source>
</evidence>
<dbReference type="InterPro" id="IPR003594">
    <property type="entry name" value="HATPase_dom"/>
</dbReference>
<dbReference type="SUPFAM" id="SSF47384">
    <property type="entry name" value="Homodimeric domain of signal transducing histidine kinase"/>
    <property type="match status" value="1"/>
</dbReference>
<dbReference type="PROSITE" id="PS50110">
    <property type="entry name" value="RESPONSE_REGULATORY"/>
    <property type="match status" value="1"/>
</dbReference>
<dbReference type="InterPro" id="IPR050956">
    <property type="entry name" value="2C_system_His_kinase"/>
</dbReference>
<evidence type="ECO:0000256" key="2">
    <source>
        <dbReference type="PROSITE-ProRule" id="PRU00169"/>
    </source>
</evidence>
<dbReference type="SUPFAM" id="SSF55874">
    <property type="entry name" value="ATPase domain of HSP90 chaperone/DNA topoisomerase II/histidine kinase"/>
    <property type="match status" value="1"/>
</dbReference>
<dbReference type="Pfam" id="PF02518">
    <property type="entry name" value="HATPase_c"/>
    <property type="match status" value="1"/>
</dbReference>